<dbReference type="EMBL" id="VUNQ01000039">
    <property type="protein sequence ID" value="MSU02677.1"/>
    <property type="molecule type" value="Genomic_DNA"/>
</dbReference>
<dbReference type="InterPro" id="IPR036640">
    <property type="entry name" value="ABC1_TM_sf"/>
</dbReference>
<evidence type="ECO:0000256" key="5">
    <source>
        <dbReference type="ARBA" id="ARBA00022989"/>
    </source>
</evidence>
<dbReference type="RefSeq" id="WP_154441723.1">
    <property type="nucleotide sequence ID" value="NZ_JAHLPJ010000001.1"/>
</dbReference>
<keyword evidence="3" id="KW-0547">Nucleotide-binding</keyword>
<evidence type="ECO:0000256" key="1">
    <source>
        <dbReference type="ARBA" id="ARBA00004651"/>
    </source>
</evidence>
<dbReference type="Pfam" id="PF00005">
    <property type="entry name" value="ABC_tran"/>
    <property type="match status" value="1"/>
</dbReference>
<dbReference type="SMART" id="SM00382">
    <property type="entry name" value="AAA"/>
    <property type="match status" value="1"/>
</dbReference>
<feature type="transmembrane region" description="Helical" evidence="7">
    <location>
        <begin position="115"/>
        <end position="137"/>
    </location>
</feature>
<evidence type="ECO:0000313" key="10">
    <source>
        <dbReference type="EMBL" id="MSU02677.1"/>
    </source>
</evidence>
<keyword evidence="4 10" id="KW-0067">ATP-binding</keyword>
<dbReference type="GO" id="GO:0005886">
    <property type="term" value="C:plasma membrane"/>
    <property type="evidence" value="ECO:0007669"/>
    <property type="project" value="UniProtKB-SubCell"/>
</dbReference>
<dbReference type="InterPro" id="IPR039421">
    <property type="entry name" value="Type_1_exporter"/>
</dbReference>
<keyword evidence="5 7" id="KW-1133">Transmembrane helix</keyword>
<dbReference type="GO" id="GO:0005524">
    <property type="term" value="F:ATP binding"/>
    <property type="evidence" value="ECO:0007669"/>
    <property type="project" value="UniProtKB-KW"/>
</dbReference>
<evidence type="ECO:0000256" key="4">
    <source>
        <dbReference type="ARBA" id="ARBA00022840"/>
    </source>
</evidence>
<keyword evidence="6 7" id="KW-0472">Membrane</keyword>
<dbReference type="InterPro" id="IPR003439">
    <property type="entry name" value="ABC_transporter-like_ATP-bd"/>
</dbReference>
<dbReference type="InterPro" id="IPR027417">
    <property type="entry name" value="P-loop_NTPase"/>
</dbReference>
<name>A0A6N7XXX6_9FIRM</name>
<dbReference type="SUPFAM" id="SSF52540">
    <property type="entry name" value="P-loop containing nucleoside triphosphate hydrolases"/>
    <property type="match status" value="1"/>
</dbReference>
<dbReference type="GO" id="GO:0140359">
    <property type="term" value="F:ABC-type transporter activity"/>
    <property type="evidence" value="ECO:0007669"/>
    <property type="project" value="InterPro"/>
</dbReference>
<organism evidence="10 11">
    <name type="scientific">Tissierella pigra</name>
    <dbReference type="NCBI Taxonomy" id="2607614"/>
    <lineage>
        <taxon>Bacteria</taxon>
        <taxon>Bacillati</taxon>
        <taxon>Bacillota</taxon>
        <taxon>Tissierellia</taxon>
        <taxon>Tissierellales</taxon>
        <taxon>Tissierellaceae</taxon>
        <taxon>Tissierella</taxon>
    </lineage>
</organism>
<sequence length="520" mass="59888">MLRLLKEYRMFLLLLLFLVLLSSLFVMISPIFINYCIQVEQKITIHLIFIIVGVLLFSHLIQILIIYIREKFAVKFNISKAKELYNKMFRLQYDKMISFEPTYTIERIGIAINSIYAFLAQGITAMVSSFIICLISLCMIFYINPILMIILFAMLPINYFGFKYLNKELQKKAIHMQDQTSTGFKEIVSVCRHSDYIKQLGDTEHVIELLNPSFNRIYKSISDVNIFGQVMSSTLRMLNSLVKNITILTVSIYILNGETQVTNIILISILLPIYFEAINQIINTNIQIRDLKGSNEFIETLDNNEEEDGSLIIDSINEIRFDIEQLKINEKVLSKDIKGTFCKGDIVGITGDSGKGKSTLLKLIPKFRLTDTIYINGYDIRDLNNNCLRNNISFVTQDIPILPLTIKENILFGRNEKDVDMEKLQNSTLLKTITKFKSLDEKVHENGTNLSGGEKQKIAILRELLNDTDVILLDEITSNIDKDSARDIYESIQQLSKDKIIFLISHDQDNLKYCNKRIDL</sequence>
<dbReference type="Gene3D" id="1.20.1560.10">
    <property type="entry name" value="ABC transporter type 1, transmembrane domain"/>
    <property type="match status" value="1"/>
</dbReference>
<dbReference type="InterPro" id="IPR017871">
    <property type="entry name" value="ABC_transporter-like_CS"/>
</dbReference>
<dbReference type="PROSITE" id="PS50893">
    <property type="entry name" value="ABC_TRANSPORTER_2"/>
    <property type="match status" value="1"/>
</dbReference>
<protein>
    <submittedName>
        <fullName evidence="10">ABC transporter ATP-binding protein</fullName>
    </submittedName>
</protein>
<dbReference type="AlphaFoldDB" id="A0A6N7XXX6"/>
<keyword evidence="11" id="KW-1185">Reference proteome</keyword>
<feature type="transmembrane region" description="Helical" evidence="7">
    <location>
        <begin position="45"/>
        <end position="68"/>
    </location>
</feature>
<feature type="transmembrane region" description="Helical" evidence="7">
    <location>
        <begin position="143"/>
        <end position="162"/>
    </location>
</feature>
<evidence type="ECO:0000256" key="2">
    <source>
        <dbReference type="ARBA" id="ARBA00022692"/>
    </source>
</evidence>
<dbReference type="GO" id="GO:0016887">
    <property type="term" value="F:ATP hydrolysis activity"/>
    <property type="evidence" value="ECO:0007669"/>
    <property type="project" value="InterPro"/>
</dbReference>
<evidence type="ECO:0000256" key="7">
    <source>
        <dbReference type="SAM" id="Phobius"/>
    </source>
</evidence>
<dbReference type="PANTHER" id="PTHR24221:SF654">
    <property type="entry name" value="ATP-BINDING CASSETTE SUB-FAMILY B MEMBER 6"/>
    <property type="match status" value="1"/>
</dbReference>
<dbReference type="InterPro" id="IPR003593">
    <property type="entry name" value="AAA+_ATPase"/>
</dbReference>
<evidence type="ECO:0000256" key="3">
    <source>
        <dbReference type="ARBA" id="ARBA00022741"/>
    </source>
</evidence>
<dbReference type="PROSITE" id="PS50929">
    <property type="entry name" value="ABC_TM1F"/>
    <property type="match status" value="1"/>
</dbReference>
<gene>
    <name evidence="10" type="ORF">FYJ83_14545</name>
</gene>
<evidence type="ECO:0000313" key="11">
    <source>
        <dbReference type="Proteomes" id="UP000469523"/>
    </source>
</evidence>
<dbReference type="GO" id="GO:0034040">
    <property type="term" value="F:ATPase-coupled lipid transmembrane transporter activity"/>
    <property type="evidence" value="ECO:0007669"/>
    <property type="project" value="TreeGrafter"/>
</dbReference>
<dbReference type="Proteomes" id="UP000469523">
    <property type="component" value="Unassembled WGS sequence"/>
</dbReference>
<comment type="subcellular location">
    <subcellularLocation>
        <location evidence="1">Cell membrane</location>
        <topology evidence="1">Multi-pass membrane protein</topology>
    </subcellularLocation>
</comment>
<dbReference type="SUPFAM" id="SSF90123">
    <property type="entry name" value="ABC transporter transmembrane region"/>
    <property type="match status" value="1"/>
</dbReference>
<proteinExistence type="predicted"/>
<evidence type="ECO:0000256" key="6">
    <source>
        <dbReference type="ARBA" id="ARBA00023136"/>
    </source>
</evidence>
<evidence type="ECO:0000259" key="8">
    <source>
        <dbReference type="PROSITE" id="PS50893"/>
    </source>
</evidence>
<dbReference type="PROSITE" id="PS00211">
    <property type="entry name" value="ABC_TRANSPORTER_1"/>
    <property type="match status" value="1"/>
</dbReference>
<reference evidence="10 11" key="1">
    <citation type="submission" date="2019-09" db="EMBL/GenBank/DDBJ databases">
        <title>In-depth cultivation of the pig gut microbiome towards novel bacterial diversity and tailored functional studies.</title>
        <authorList>
            <person name="Wylensek D."/>
            <person name="Hitch T.C.A."/>
            <person name="Clavel T."/>
        </authorList>
    </citation>
    <scope>NUCLEOTIDE SEQUENCE [LARGE SCALE GENOMIC DNA]</scope>
    <source>
        <strain evidence="10 11">WCA3-693-APC-4?</strain>
    </source>
</reference>
<feature type="transmembrane region" description="Helical" evidence="7">
    <location>
        <begin position="261"/>
        <end position="282"/>
    </location>
</feature>
<dbReference type="Pfam" id="PF00664">
    <property type="entry name" value="ABC_membrane"/>
    <property type="match status" value="1"/>
</dbReference>
<feature type="domain" description="ABC transmembrane type-1" evidence="9">
    <location>
        <begin position="13"/>
        <end position="290"/>
    </location>
</feature>
<dbReference type="Gene3D" id="3.40.50.300">
    <property type="entry name" value="P-loop containing nucleotide triphosphate hydrolases"/>
    <property type="match status" value="1"/>
</dbReference>
<dbReference type="InterPro" id="IPR011527">
    <property type="entry name" value="ABC1_TM_dom"/>
</dbReference>
<accession>A0A6N7XXX6</accession>
<feature type="domain" description="ABC transporter" evidence="8">
    <location>
        <begin position="319"/>
        <end position="520"/>
    </location>
</feature>
<evidence type="ECO:0000259" key="9">
    <source>
        <dbReference type="PROSITE" id="PS50929"/>
    </source>
</evidence>
<keyword evidence="2 7" id="KW-0812">Transmembrane</keyword>
<feature type="transmembrane region" description="Helical" evidence="7">
    <location>
        <begin position="12"/>
        <end position="33"/>
    </location>
</feature>
<dbReference type="PANTHER" id="PTHR24221">
    <property type="entry name" value="ATP-BINDING CASSETTE SUB-FAMILY B"/>
    <property type="match status" value="1"/>
</dbReference>
<comment type="caution">
    <text evidence="10">The sequence shown here is derived from an EMBL/GenBank/DDBJ whole genome shotgun (WGS) entry which is preliminary data.</text>
</comment>